<protein>
    <recommendedName>
        <fullName evidence="3">Sensory transduction regulator</fullName>
    </recommendedName>
</protein>
<sequence>MTPIETVADDRPEHPVDVVERLAAINAWTFDRAEEDEISILVAGEWANYDVAFTWIPGIESLHVACSFDLKAPPRKRAAIGELMQLINEQLWLGHFDLWREQDLVMFRHSLCLAGGASASDSQCSAVVKAAISACETYYQAFQFVLWADRNPREAIAFAAFETRGSA</sequence>
<dbReference type="CDD" id="cd17033">
    <property type="entry name" value="DR1245-like"/>
    <property type="match status" value="1"/>
</dbReference>
<accession>A0A366FLQ2</accession>
<dbReference type="EMBL" id="QNRK01000008">
    <property type="protein sequence ID" value="RBP15614.1"/>
    <property type="molecule type" value="Genomic_DNA"/>
</dbReference>
<name>A0A366FLQ2_9HYPH</name>
<proteinExistence type="predicted"/>
<evidence type="ECO:0000313" key="1">
    <source>
        <dbReference type="EMBL" id="RBP15614.1"/>
    </source>
</evidence>
<dbReference type="Proteomes" id="UP000253529">
    <property type="component" value="Unassembled WGS sequence"/>
</dbReference>
<dbReference type="Pfam" id="PF10722">
    <property type="entry name" value="YbjN"/>
    <property type="match status" value="1"/>
</dbReference>
<keyword evidence="2" id="KW-1185">Reference proteome</keyword>
<dbReference type="AlphaFoldDB" id="A0A366FLQ2"/>
<gene>
    <name evidence="1" type="ORF">DFR50_108171</name>
</gene>
<reference evidence="1 2" key="1">
    <citation type="submission" date="2018-06" db="EMBL/GenBank/DDBJ databases">
        <title>Genomic Encyclopedia of Type Strains, Phase IV (KMG-IV): sequencing the most valuable type-strain genomes for metagenomic binning, comparative biology and taxonomic classification.</title>
        <authorList>
            <person name="Goeker M."/>
        </authorList>
    </citation>
    <scope>NUCLEOTIDE SEQUENCE [LARGE SCALE GENOMIC DNA]</scope>
    <source>
        <strain evidence="1 2">DSM 24875</strain>
    </source>
</reference>
<comment type="caution">
    <text evidence="1">The sequence shown here is derived from an EMBL/GenBank/DDBJ whole genome shotgun (WGS) entry which is preliminary data.</text>
</comment>
<dbReference type="InterPro" id="IPR019660">
    <property type="entry name" value="Put_sensory_transdc_reg_YbjN"/>
</dbReference>
<dbReference type="OrthoDB" id="9792176at2"/>
<organism evidence="1 2">
    <name type="scientific">Roseiarcus fermentans</name>
    <dbReference type="NCBI Taxonomy" id="1473586"/>
    <lineage>
        <taxon>Bacteria</taxon>
        <taxon>Pseudomonadati</taxon>
        <taxon>Pseudomonadota</taxon>
        <taxon>Alphaproteobacteria</taxon>
        <taxon>Hyphomicrobiales</taxon>
        <taxon>Roseiarcaceae</taxon>
        <taxon>Roseiarcus</taxon>
    </lineage>
</organism>
<evidence type="ECO:0008006" key="3">
    <source>
        <dbReference type="Google" id="ProtNLM"/>
    </source>
</evidence>
<evidence type="ECO:0000313" key="2">
    <source>
        <dbReference type="Proteomes" id="UP000253529"/>
    </source>
</evidence>
<dbReference type="RefSeq" id="WP_113888909.1">
    <property type="nucleotide sequence ID" value="NZ_QNRK01000008.1"/>
</dbReference>